<organism evidence="2 3">
    <name type="scientific">Protopolystoma xenopodis</name>
    <dbReference type="NCBI Taxonomy" id="117903"/>
    <lineage>
        <taxon>Eukaryota</taxon>
        <taxon>Metazoa</taxon>
        <taxon>Spiralia</taxon>
        <taxon>Lophotrochozoa</taxon>
        <taxon>Platyhelminthes</taxon>
        <taxon>Monogenea</taxon>
        <taxon>Polyopisthocotylea</taxon>
        <taxon>Polystomatidea</taxon>
        <taxon>Polystomatidae</taxon>
        <taxon>Protopolystoma</taxon>
    </lineage>
</organism>
<evidence type="ECO:0000256" key="1">
    <source>
        <dbReference type="SAM" id="MobiDB-lite"/>
    </source>
</evidence>
<evidence type="ECO:0000313" key="3">
    <source>
        <dbReference type="Proteomes" id="UP000784294"/>
    </source>
</evidence>
<name>A0A3S5A3L0_9PLAT</name>
<protein>
    <submittedName>
        <fullName evidence="2">Uncharacterized protein</fullName>
    </submittedName>
</protein>
<gene>
    <name evidence="2" type="ORF">PXEA_LOCUS4498</name>
</gene>
<accession>A0A3S5A3L0</accession>
<dbReference type="OrthoDB" id="278338at2759"/>
<sequence length="109" mass="12402">MKHFYHRAKKVNFDVNRYNELCDQLGELKSDLRRLRDPLLCQLPLQQTSLLVPEHVHDSLARGLPRYAQDDHLGQPSTRCFSTRAPPIPLPPDSPASLSTPHITVPQSL</sequence>
<dbReference type="AlphaFoldDB" id="A0A3S5A3L0"/>
<keyword evidence="3" id="KW-1185">Reference proteome</keyword>
<evidence type="ECO:0000313" key="2">
    <source>
        <dbReference type="EMBL" id="VEL11058.1"/>
    </source>
</evidence>
<comment type="caution">
    <text evidence="2">The sequence shown here is derived from an EMBL/GenBank/DDBJ whole genome shotgun (WGS) entry which is preliminary data.</text>
</comment>
<reference evidence="2" key="1">
    <citation type="submission" date="2018-11" db="EMBL/GenBank/DDBJ databases">
        <authorList>
            <consortium name="Pathogen Informatics"/>
        </authorList>
    </citation>
    <scope>NUCLEOTIDE SEQUENCE</scope>
</reference>
<dbReference type="Proteomes" id="UP000784294">
    <property type="component" value="Unassembled WGS sequence"/>
</dbReference>
<dbReference type="EMBL" id="CAAALY010010713">
    <property type="protein sequence ID" value="VEL11058.1"/>
    <property type="molecule type" value="Genomic_DNA"/>
</dbReference>
<proteinExistence type="predicted"/>
<feature type="region of interest" description="Disordered" evidence="1">
    <location>
        <begin position="68"/>
        <end position="109"/>
    </location>
</feature>